<evidence type="ECO:0008006" key="5">
    <source>
        <dbReference type="Google" id="ProtNLM"/>
    </source>
</evidence>
<evidence type="ECO:0000313" key="3">
    <source>
        <dbReference type="EMBL" id="AZN29695.1"/>
    </source>
</evidence>
<reference evidence="3 4" key="1">
    <citation type="submission" date="2018-12" db="EMBL/GenBank/DDBJ databases">
        <title>Complete genome sequence of Flaviflexus salsibiostraticola KCTC 33148.</title>
        <authorList>
            <person name="Bae J.-W."/>
        </authorList>
    </citation>
    <scope>NUCLEOTIDE SEQUENCE [LARGE SCALE GENOMIC DNA]</scope>
    <source>
        <strain evidence="3 4">KCTC 33148</strain>
    </source>
</reference>
<dbReference type="Proteomes" id="UP000270021">
    <property type="component" value="Chromosome"/>
</dbReference>
<organism evidence="3 4">
    <name type="scientific">Flaviflexus salsibiostraticola</name>
    <dbReference type="NCBI Taxonomy" id="1282737"/>
    <lineage>
        <taxon>Bacteria</taxon>
        <taxon>Bacillati</taxon>
        <taxon>Actinomycetota</taxon>
        <taxon>Actinomycetes</taxon>
        <taxon>Actinomycetales</taxon>
        <taxon>Actinomycetaceae</taxon>
        <taxon>Flaviflexus</taxon>
    </lineage>
</organism>
<evidence type="ECO:0000256" key="1">
    <source>
        <dbReference type="SAM" id="MobiDB-lite"/>
    </source>
</evidence>
<sequence length="246" mass="25974">MRRFMPAILLASLVSLPLASVQPSRAASALPVCAAEPDLSHITIATPPSDPVPLNQAGALDLFSNTLVEGDIYHRTLTLENTGLVDMALSAHVKGVDVPEFFTTDPTPVTFKVDDSSWIISPGTGEQVSFRLEPLDAGERREVDVSMSLQWSDDLVKKPESLSGIYGLSVGATVYCEAPSTAASPESGPTPDVGSGNTTTEDGLVWTGVNVRSLSLIAAGLLALGLFIKRRSRSERDSTAQANLPS</sequence>
<feature type="chain" id="PRO_5018667239" description="DUF916 domain-containing protein" evidence="2">
    <location>
        <begin position="27"/>
        <end position="246"/>
    </location>
</feature>
<feature type="region of interest" description="Disordered" evidence="1">
    <location>
        <begin position="180"/>
        <end position="199"/>
    </location>
</feature>
<proteinExistence type="predicted"/>
<keyword evidence="4" id="KW-1185">Reference proteome</keyword>
<gene>
    <name evidence="3" type="ORF">EJO69_04765</name>
</gene>
<dbReference type="RefSeq" id="WP_126039793.1">
    <property type="nucleotide sequence ID" value="NZ_CP034438.1"/>
</dbReference>
<dbReference type="AlphaFoldDB" id="A0A3Q8WT59"/>
<keyword evidence="2" id="KW-0732">Signal</keyword>
<dbReference type="KEGG" id="fsl:EJO69_04765"/>
<accession>A0A3Q8WT59</accession>
<evidence type="ECO:0000256" key="2">
    <source>
        <dbReference type="SAM" id="SignalP"/>
    </source>
</evidence>
<evidence type="ECO:0000313" key="4">
    <source>
        <dbReference type="Proteomes" id="UP000270021"/>
    </source>
</evidence>
<protein>
    <recommendedName>
        <fullName evidence="5">DUF916 domain-containing protein</fullName>
    </recommendedName>
</protein>
<feature type="signal peptide" evidence="2">
    <location>
        <begin position="1"/>
        <end position="26"/>
    </location>
</feature>
<name>A0A3Q8WT59_9ACTO</name>
<dbReference type="EMBL" id="CP034438">
    <property type="protein sequence ID" value="AZN29695.1"/>
    <property type="molecule type" value="Genomic_DNA"/>
</dbReference>